<name>A0ABU4HJL0_9ACTN</name>
<reference evidence="2" key="1">
    <citation type="submission" date="2023-07" db="EMBL/GenBank/DDBJ databases">
        <title>Conexibacter stalactiti sp. nov., isolated from stalactites in a lava cave and emended description of the genus Conexibacter.</title>
        <authorList>
            <person name="Lee S.D."/>
        </authorList>
    </citation>
    <scope>NUCLEOTIDE SEQUENCE [LARGE SCALE GENOMIC DNA]</scope>
    <source>
        <strain evidence="2">KCTC 39840</strain>
    </source>
</reference>
<accession>A0ABU4HJL0</accession>
<gene>
    <name evidence="1" type="ORF">R7226_04055</name>
</gene>
<dbReference type="Proteomes" id="UP001284601">
    <property type="component" value="Unassembled WGS sequence"/>
</dbReference>
<dbReference type="Gene3D" id="3.40.50.2000">
    <property type="entry name" value="Glycogen Phosphorylase B"/>
    <property type="match status" value="1"/>
</dbReference>
<dbReference type="RefSeq" id="WP_318595757.1">
    <property type="nucleotide sequence ID" value="NZ_JAWSTH010000006.1"/>
</dbReference>
<dbReference type="EMBL" id="JAWSTH010000006">
    <property type="protein sequence ID" value="MDW5593496.1"/>
    <property type="molecule type" value="Genomic_DNA"/>
</dbReference>
<protein>
    <submittedName>
        <fullName evidence="1">Uncharacterized protein</fullName>
    </submittedName>
</protein>
<evidence type="ECO:0000313" key="2">
    <source>
        <dbReference type="Proteomes" id="UP001284601"/>
    </source>
</evidence>
<keyword evidence="2" id="KW-1185">Reference proteome</keyword>
<proteinExistence type="predicted"/>
<organism evidence="1 2">
    <name type="scientific">Conexibacter stalactiti</name>
    <dbReference type="NCBI Taxonomy" id="1940611"/>
    <lineage>
        <taxon>Bacteria</taxon>
        <taxon>Bacillati</taxon>
        <taxon>Actinomycetota</taxon>
        <taxon>Thermoleophilia</taxon>
        <taxon>Solirubrobacterales</taxon>
        <taxon>Conexibacteraceae</taxon>
        <taxon>Conexibacter</taxon>
    </lineage>
</organism>
<comment type="caution">
    <text evidence="1">The sequence shown here is derived from an EMBL/GenBank/DDBJ whole genome shotgun (WGS) entry which is preliminary data.</text>
</comment>
<evidence type="ECO:0000313" key="1">
    <source>
        <dbReference type="EMBL" id="MDW5593496.1"/>
    </source>
</evidence>
<dbReference type="SUPFAM" id="SSF53756">
    <property type="entry name" value="UDP-Glycosyltransferase/glycogen phosphorylase"/>
    <property type="match status" value="1"/>
</dbReference>
<sequence length="339" mass="37591">MVPSTFPNPAYRAIWPMEELMRRGHDVRFLETPYGSELPSVERFADRDVVYMWQMFVTNVRAYVKALQEAGVAVIWDSDDDVSAVPKGAVNYRAVGGMQGQRVWREMQTMVRTVDAVTTTGEALAAKFRTTGQPEVHTIENFLPDVGRQGSTSRGDVVVGWVAAGEHSTDAAAIGLRETLARMLDAHPGLRFETVGVALDLRTPQYHRIGIVAITELRGCIERWDIGIAPLADTQFNRARSNVKLKEYAAVGVPWLASPIGPYAGLGEEQGGRLVGDGEWFDAIVDLAGDRKARKKLGAKAYKWAKTQTIAKNADQWERVLERAIEVRRLASERPRATV</sequence>